<dbReference type="GO" id="GO:0003743">
    <property type="term" value="F:translation initiation factor activity"/>
    <property type="evidence" value="ECO:0007669"/>
    <property type="project" value="UniProtKB-KW"/>
</dbReference>
<gene>
    <name evidence="2" type="ORF">TR104711</name>
</gene>
<keyword evidence="1" id="KW-0648">Protein biosynthesis</keyword>
<dbReference type="AlphaFoldDB" id="A0A0V0J3A5"/>
<dbReference type="GO" id="GO:0006361">
    <property type="term" value="P:transcription initiation at RNA polymerase I promoter"/>
    <property type="evidence" value="ECO:0007669"/>
    <property type="project" value="InterPro"/>
</dbReference>
<organism evidence="2">
    <name type="scientific">Schistocephalus solidus</name>
    <name type="common">Tapeworm</name>
    <dbReference type="NCBI Taxonomy" id="70667"/>
    <lineage>
        <taxon>Eukaryota</taxon>
        <taxon>Metazoa</taxon>
        <taxon>Spiralia</taxon>
        <taxon>Lophotrochozoa</taxon>
        <taxon>Platyhelminthes</taxon>
        <taxon>Cestoda</taxon>
        <taxon>Eucestoda</taxon>
        <taxon>Diphyllobothriidea</taxon>
        <taxon>Diphyllobothriidae</taxon>
        <taxon>Schistocephalus</taxon>
    </lineage>
</organism>
<evidence type="ECO:0000313" key="1">
    <source>
        <dbReference type="EMBL" id="JAP43597.1"/>
    </source>
</evidence>
<dbReference type="EMBL" id="GEEE01019628">
    <property type="protein sequence ID" value="JAP43597.1"/>
    <property type="molecule type" value="Transcribed_RNA"/>
</dbReference>
<dbReference type="PANTHER" id="PTHR12790">
    <property type="entry name" value="TRANSCRIPTION INITIATION FACTOR IA RRN3"/>
    <property type="match status" value="1"/>
</dbReference>
<proteinExistence type="predicted"/>
<accession>A0A0V0J3A5</accession>
<dbReference type="InterPro" id="IPR007991">
    <property type="entry name" value="RNA_pol_I_trans_ini_fac_RRN3"/>
</dbReference>
<sequence>MTTLDKALAEYARGEHRNIDLILNEIKTAKQFPVNHQNFLSECLRLIEELPSNLMLVIANLFLTEKQWFTLEPRLIDQCICLLTCISLHNSSVLNQLLVSACNLLFSVDIHLSDEDKHRFPSQCFDLAAKCLHELVLAIPQAEDQVLEVLKMYLPSWRRPVKEVFVPCCNLFALSHWALQHPFLSNTSVSNLMNLVFMQLIDLEAHIDMTDYSNQNSIFTAADDFLETSSFEKNVLQMLEVLGASDSNEHSKVEILVWLSIMYMHLMFDALPKFPTPVKMNKREWSQLCSVFRCMRTRFFQYVLPVQNYFTAFPLILAFVCSLRPAVVVSYAESLWNFVKDNRQPTESRVRCVAYLSDTLARSNYDSNEVLLELLHDMSSWCVEYTYFQRGRVFGQSSQMSAEHTLFYTVFEAVVYLLTYRQADLLGSRSSRESCVLLPLGQLINSPFRPLNHIRTELRALFCATASAHKLNWTIFVPHDAPELLLSGLRDDNADVASSNLEFFAIPSFVCPLRRSLSTISFASLLHLRGFTPSRRLIKACLDKASTDSRPKSKHTKLRTNHFNLKALAKLEN</sequence>
<dbReference type="GO" id="GO:0001181">
    <property type="term" value="F:RNA polymerase I general transcription initiation factor activity"/>
    <property type="evidence" value="ECO:0007669"/>
    <property type="project" value="InterPro"/>
</dbReference>
<dbReference type="Pfam" id="PF05327">
    <property type="entry name" value="RRN3"/>
    <property type="match status" value="1"/>
</dbReference>
<dbReference type="EMBL" id="GEEE01020088">
    <property type="protein sequence ID" value="JAP43137.1"/>
    <property type="molecule type" value="Transcribed_RNA"/>
</dbReference>
<evidence type="ECO:0000313" key="2">
    <source>
        <dbReference type="EMBL" id="JAP60133.1"/>
    </source>
</evidence>
<keyword evidence="1" id="KW-0396">Initiation factor</keyword>
<dbReference type="EMBL" id="GEEE01005306">
    <property type="protein sequence ID" value="JAP57919.1"/>
    <property type="molecule type" value="Transcribed_RNA"/>
</dbReference>
<dbReference type="EMBL" id="GEEE01003092">
    <property type="protein sequence ID" value="JAP60133.1"/>
    <property type="molecule type" value="Transcribed_RNA"/>
</dbReference>
<protein>
    <submittedName>
        <fullName evidence="1">RNA polymerase I specific transcription initiation factor RRN3</fullName>
    </submittedName>
</protein>
<reference evidence="2" key="1">
    <citation type="submission" date="2016-01" db="EMBL/GenBank/DDBJ databases">
        <title>Reference transcriptome for the parasite Schistocephalus solidus: insights into the molecular evolution of parasitism.</title>
        <authorList>
            <person name="Hebert F.O."/>
            <person name="Grambauer S."/>
            <person name="Barber I."/>
            <person name="Landry C.R."/>
            <person name="Aubin-Horth N."/>
        </authorList>
    </citation>
    <scope>NUCLEOTIDE SEQUENCE</scope>
</reference>
<name>A0A0V0J3A5_SCHSO</name>